<comment type="caution">
    <text evidence="1">The sequence shown here is derived from an EMBL/GenBank/DDBJ whole genome shotgun (WGS) entry which is preliminary data.</text>
</comment>
<proteinExistence type="predicted"/>
<sequence>MTVCDIILIHDNREMTSNNRILASDNRKMAGDNTDFG</sequence>
<reference evidence="2" key="1">
    <citation type="submission" date="2015-07" db="EMBL/GenBank/DDBJ databases">
        <title>Genome sequencing of Sunxiuqinia dokdonensis strain SK.</title>
        <authorList>
            <person name="Ahn S."/>
            <person name="Kim B.-C."/>
        </authorList>
    </citation>
    <scope>NUCLEOTIDE SEQUENCE [LARGE SCALE GENOMIC DNA]</scope>
    <source>
        <strain evidence="2">SK</strain>
    </source>
</reference>
<dbReference type="Proteomes" id="UP000036958">
    <property type="component" value="Unassembled WGS sequence"/>
</dbReference>
<gene>
    <name evidence="1" type="ORF">NC99_05430</name>
</gene>
<evidence type="ECO:0000313" key="2">
    <source>
        <dbReference type="Proteomes" id="UP000036958"/>
    </source>
</evidence>
<keyword evidence="2" id="KW-1185">Reference proteome</keyword>
<protein>
    <submittedName>
        <fullName evidence="1">Uncharacterized protein</fullName>
    </submittedName>
</protein>
<name>A0A0L8VED8_9BACT</name>
<evidence type="ECO:0000313" key="1">
    <source>
        <dbReference type="EMBL" id="KOH46703.1"/>
    </source>
</evidence>
<organism evidence="1 2">
    <name type="scientific">Sunxiuqinia dokdonensis</name>
    <dbReference type="NCBI Taxonomy" id="1409788"/>
    <lineage>
        <taxon>Bacteria</taxon>
        <taxon>Pseudomonadati</taxon>
        <taxon>Bacteroidota</taxon>
        <taxon>Bacteroidia</taxon>
        <taxon>Marinilabiliales</taxon>
        <taxon>Prolixibacteraceae</taxon>
        <taxon>Sunxiuqinia</taxon>
    </lineage>
</organism>
<dbReference type="STRING" id="1409788.NC99_05430"/>
<dbReference type="EMBL" id="LGIA01000023">
    <property type="protein sequence ID" value="KOH46703.1"/>
    <property type="molecule type" value="Genomic_DNA"/>
</dbReference>
<dbReference type="AlphaFoldDB" id="A0A0L8VED8"/>
<accession>A0A0L8VED8</accession>